<feature type="chain" id="PRO_5020793406" evidence="13">
    <location>
        <begin position="27"/>
        <end position="995"/>
    </location>
</feature>
<dbReference type="FunFam" id="3.80.10.10:FF:000095">
    <property type="entry name" value="LRR receptor-like serine/threonine-protein kinase GSO1"/>
    <property type="match status" value="1"/>
</dbReference>
<comment type="similarity">
    <text evidence="2">Belongs to the RLP family.</text>
</comment>
<dbReference type="InterPro" id="IPR032675">
    <property type="entry name" value="LRR_dom_sf"/>
</dbReference>
<dbReference type="Pfam" id="PF13855">
    <property type="entry name" value="LRR_8"/>
    <property type="match status" value="2"/>
</dbReference>
<dbReference type="Pfam" id="PF00560">
    <property type="entry name" value="LRR_1"/>
    <property type="match status" value="7"/>
</dbReference>
<evidence type="ECO:0000256" key="8">
    <source>
        <dbReference type="ARBA" id="ARBA00022989"/>
    </source>
</evidence>
<keyword evidence="3" id="KW-1003">Cell membrane</keyword>
<dbReference type="InterPro" id="IPR001611">
    <property type="entry name" value="Leu-rich_rpt"/>
</dbReference>
<evidence type="ECO:0000256" key="2">
    <source>
        <dbReference type="ARBA" id="ARBA00009592"/>
    </source>
</evidence>
<evidence type="ECO:0000256" key="9">
    <source>
        <dbReference type="ARBA" id="ARBA00023136"/>
    </source>
</evidence>
<evidence type="ECO:0000256" key="3">
    <source>
        <dbReference type="ARBA" id="ARBA00022475"/>
    </source>
</evidence>
<evidence type="ECO:0000256" key="6">
    <source>
        <dbReference type="ARBA" id="ARBA00022729"/>
    </source>
</evidence>
<dbReference type="Gene3D" id="3.80.10.10">
    <property type="entry name" value="Ribonuclease Inhibitor"/>
    <property type="match status" value="5"/>
</dbReference>
<evidence type="ECO:0000313" key="17">
    <source>
        <dbReference type="Proteomes" id="UP000306102"/>
    </source>
</evidence>
<feature type="signal peptide" evidence="13">
    <location>
        <begin position="1"/>
        <end position="26"/>
    </location>
</feature>
<evidence type="ECO:0000256" key="4">
    <source>
        <dbReference type="ARBA" id="ARBA00022614"/>
    </source>
</evidence>
<dbReference type="InterPro" id="IPR046956">
    <property type="entry name" value="RLP23-like"/>
</dbReference>
<evidence type="ECO:0000259" key="14">
    <source>
        <dbReference type="Pfam" id="PF08263"/>
    </source>
</evidence>
<comment type="subcellular location">
    <subcellularLocation>
        <location evidence="1">Cell membrane</location>
        <topology evidence="1">Single-pass type I membrane protein</topology>
    </subcellularLocation>
</comment>
<evidence type="ECO:0000256" key="13">
    <source>
        <dbReference type="SAM" id="SignalP"/>
    </source>
</evidence>
<dbReference type="FunFam" id="3.80.10.10:FF:000041">
    <property type="entry name" value="LRR receptor-like serine/threonine-protein kinase ERECTA"/>
    <property type="match status" value="1"/>
</dbReference>
<organism evidence="16 17">
    <name type="scientific">Camellia sinensis var. sinensis</name>
    <name type="common">China tea</name>
    <dbReference type="NCBI Taxonomy" id="542762"/>
    <lineage>
        <taxon>Eukaryota</taxon>
        <taxon>Viridiplantae</taxon>
        <taxon>Streptophyta</taxon>
        <taxon>Embryophyta</taxon>
        <taxon>Tracheophyta</taxon>
        <taxon>Spermatophyta</taxon>
        <taxon>Magnoliopsida</taxon>
        <taxon>eudicotyledons</taxon>
        <taxon>Gunneridae</taxon>
        <taxon>Pentapetalae</taxon>
        <taxon>asterids</taxon>
        <taxon>Ericales</taxon>
        <taxon>Theaceae</taxon>
        <taxon>Camellia</taxon>
    </lineage>
</organism>
<sequence length="995" mass="110252">MVSMANSCFQLLLFLPLFLMFVSLEASRFSSNSSNSKPSCIEIERKALVEFKKGLTDPSGLLSSWVGNDCCTWMGIGCSNQTGNVVALELGNLGDCYDKKIGYAPATNSSCLGGEVSSSLLNLKYLNYLDLSMNDFQGITIPNFLGSLEKLSYLDLSYASFGGMIPPHLGNLSNLHHLDLFALSSWVSNLNWLVGLSSLRYLNLGYVNLTLASTNWLQALNMLPSLSELRLQNCELHSLPHSVPNINFTSLSVLDLSDNNFNSSIPQWLFNISSLLDLYLSLSYMKAPISDIQWGNLCNLRTLDLFGNQINGDISELIRGLVECSNSSLEELSLGSNQVSGQLPDYSLAHLQNLRNLLLSNNLISGPIPASIGRLSKLEILHLSFNQMNGSIPDSVGKLANLNVLALYNNYWEGALSQNHLQGLTKLLSFTISSSNNSLIFNMSHEWVPPFSLTEIAIRNCQLGPIFPAWLSNQKLLVDITLADAAISDTIPYWLWELSPQIYWLDLSYNRIHGMLPNSLVFLSAFLVDLSFNRLEGSLLFWPDASNLLLASNLFSGSIPMTISQMMPSLEVLDLSGNFLNGSIPLSIGKMKRLEMLYLSNNHFSGRIHDQWRDLPNLEIIDLSKNNLHGEIPGSICSLPSLSWLKLSSNNLSGEVSFALQKCKGLTMLDLGENRFYGNIPKYIGQSFSSLLELRIRDNMFSGNIPAQLCSLAHLHILDLALNNLSGSIPSCLGKLGALNSMISYSPHQLSLSDAIYQQMEMELVVKGRQLIYTFTLELVNIIDLSSNNLQGEIPELITNLSTLGTLNLSHNRLTGKIPEKIGGLQRLETLDLSCNHLSGPIPSTMSSMTSLNNLNLSFNNLSGPIPSGNQFETFIDPSIYEGNPELCGPPLSTKCLMPNDRDADANQHAKAHKDEDENEDENENENENDNLGFYLGMALGFVVGFWAVCGSLMLKKSWRYTYFGCVDKMKDWLFVVVMVNLNRLRRRMMGAEHN</sequence>
<feature type="compositionally biased region" description="Basic and acidic residues" evidence="11">
    <location>
        <begin position="900"/>
        <end position="916"/>
    </location>
</feature>
<dbReference type="Pfam" id="PF23598">
    <property type="entry name" value="LRR_14"/>
    <property type="match status" value="1"/>
</dbReference>
<evidence type="ECO:0000256" key="5">
    <source>
        <dbReference type="ARBA" id="ARBA00022692"/>
    </source>
</evidence>
<dbReference type="PANTHER" id="PTHR48063">
    <property type="entry name" value="LRR RECEPTOR-LIKE KINASE"/>
    <property type="match status" value="1"/>
</dbReference>
<dbReference type="FunFam" id="3.80.10.10:FF:000111">
    <property type="entry name" value="LRR receptor-like serine/threonine-protein kinase ERECTA"/>
    <property type="match status" value="1"/>
</dbReference>
<dbReference type="InterPro" id="IPR013210">
    <property type="entry name" value="LRR_N_plant-typ"/>
</dbReference>
<keyword evidence="9 12" id="KW-0472">Membrane</keyword>
<reference evidence="16 17" key="1">
    <citation type="journal article" date="2018" name="Proc. Natl. Acad. Sci. U.S.A.">
        <title>Draft genome sequence of Camellia sinensis var. sinensis provides insights into the evolution of the tea genome and tea quality.</title>
        <authorList>
            <person name="Wei C."/>
            <person name="Yang H."/>
            <person name="Wang S."/>
            <person name="Zhao J."/>
            <person name="Liu C."/>
            <person name="Gao L."/>
            <person name="Xia E."/>
            <person name="Lu Y."/>
            <person name="Tai Y."/>
            <person name="She G."/>
            <person name="Sun J."/>
            <person name="Cao H."/>
            <person name="Tong W."/>
            <person name="Gao Q."/>
            <person name="Li Y."/>
            <person name="Deng W."/>
            <person name="Jiang X."/>
            <person name="Wang W."/>
            <person name="Chen Q."/>
            <person name="Zhang S."/>
            <person name="Li H."/>
            <person name="Wu J."/>
            <person name="Wang P."/>
            <person name="Li P."/>
            <person name="Shi C."/>
            <person name="Zheng F."/>
            <person name="Jian J."/>
            <person name="Huang B."/>
            <person name="Shan D."/>
            <person name="Shi M."/>
            <person name="Fang C."/>
            <person name="Yue Y."/>
            <person name="Li F."/>
            <person name="Li D."/>
            <person name="Wei S."/>
            <person name="Han B."/>
            <person name="Jiang C."/>
            <person name="Yin Y."/>
            <person name="Xia T."/>
            <person name="Zhang Z."/>
            <person name="Bennetzen J.L."/>
            <person name="Zhao S."/>
            <person name="Wan X."/>
        </authorList>
    </citation>
    <scope>NUCLEOTIDE SEQUENCE [LARGE SCALE GENOMIC DNA]</scope>
    <source>
        <strain evidence="17">cv. Shuchazao</strain>
        <tissue evidence="16">Leaf</tissue>
    </source>
</reference>
<keyword evidence="7" id="KW-0677">Repeat</keyword>
<keyword evidence="10" id="KW-0325">Glycoprotein</keyword>
<evidence type="ECO:0000256" key="10">
    <source>
        <dbReference type="ARBA" id="ARBA00023180"/>
    </source>
</evidence>
<dbReference type="GO" id="GO:0005886">
    <property type="term" value="C:plasma membrane"/>
    <property type="evidence" value="ECO:0007669"/>
    <property type="project" value="UniProtKB-SubCell"/>
</dbReference>
<dbReference type="GO" id="GO:0006952">
    <property type="term" value="P:defense response"/>
    <property type="evidence" value="ECO:0007669"/>
    <property type="project" value="UniProtKB-ARBA"/>
</dbReference>
<evidence type="ECO:0000256" key="12">
    <source>
        <dbReference type="SAM" id="Phobius"/>
    </source>
</evidence>
<dbReference type="PANTHER" id="PTHR48063:SF29">
    <property type="entry name" value="LRR RECEPTOR-LIKE KINASE FAMILY PROTEIN"/>
    <property type="match status" value="1"/>
</dbReference>
<dbReference type="EMBL" id="SDRB02011285">
    <property type="protein sequence ID" value="THG01977.1"/>
    <property type="molecule type" value="Genomic_DNA"/>
</dbReference>
<dbReference type="Proteomes" id="UP000306102">
    <property type="component" value="Unassembled WGS sequence"/>
</dbReference>
<keyword evidence="8 12" id="KW-1133">Transmembrane helix</keyword>
<feature type="domain" description="Disease resistance R13L4/SHOC-2-like LRR" evidence="15">
    <location>
        <begin position="295"/>
        <end position="479"/>
    </location>
</feature>
<name>A0A4V3WKS7_CAMSN</name>
<proteinExistence type="inferred from homology"/>
<keyword evidence="17" id="KW-1185">Reference proteome</keyword>
<keyword evidence="6 13" id="KW-0732">Signal</keyword>
<keyword evidence="4" id="KW-0433">Leucine-rich repeat</keyword>
<accession>A0A4V3WKS7</accession>
<evidence type="ECO:0000259" key="15">
    <source>
        <dbReference type="Pfam" id="PF23598"/>
    </source>
</evidence>
<gene>
    <name evidence="16" type="ORF">TEA_002543</name>
</gene>
<dbReference type="GO" id="GO:0051707">
    <property type="term" value="P:response to other organism"/>
    <property type="evidence" value="ECO:0007669"/>
    <property type="project" value="UniProtKB-ARBA"/>
</dbReference>
<dbReference type="Pfam" id="PF08263">
    <property type="entry name" value="LRRNT_2"/>
    <property type="match status" value="1"/>
</dbReference>
<dbReference type="InterPro" id="IPR003591">
    <property type="entry name" value="Leu-rich_rpt_typical-subtyp"/>
</dbReference>
<feature type="transmembrane region" description="Helical" evidence="12">
    <location>
        <begin position="932"/>
        <end position="955"/>
    </location>
</feature>
<comment type="caution">
    <text evidence="16">The sequence shown here is derived from an EMBL/GenBank/DDBJ whole genome shotgun (WGS) entry which is preliminary data.</text>
</comment>
<evidence type="ECO:0000313" key="16">
    <source>
        <dbReference type="EMBL" id="THG01977.1"/>
    </source>
</evidence>
<evidence type="ECO:0000256" key="11">
    <source>
        <dbReference type="SAM" id="MobiDB-lite"/>
    </source>
</evidence>
<dbReference type="InterPro" id="IPR055414">
    <property type="entry name" value="LRR_R13L4/SHOC2-like"/>
</dbReference>
<keyword evidence="5 12" id="KW-0812">Transmembrane</keyword>
<dbReference type="PROSITE" id="PS51450">
    <property type="entry name" value="LRR"/>
    <property type="match status" value="1"/>
</dbReference>
<dbReference type="SUPFAM" id="SSF52047">
    <property type="entry name" value="RNI-like"/>
    <property type="match status" value="1"/>
</dbReference>
<protein>
    <submittedName>
        <fullName evidence="16">Uncharacterized protein</fullName>
    </submittedName>
</protein>
<feature type="domain" description="Leucine-rich repeat-containing N-terminal plant-type" evidence="14">
    <location>
        <begin position="44"/>
        <end position="79"/>
    </location>
</feature>
<evidence type="ECO:0000256" key="1">
    <source>
        <dbReference type="ARBA" id="ARBA00004251"/>
    </source>
</evidence>
<dbReference type="AlphaFoldDB" id="A0A4V3WKS7"/>
<evidence type="ECO:0000256" key="7">
    <source>
        <dbReference type="ARBA" id="ARBA00022737"/>
    </source>
</evidence>
<dbReference type="SUPFAM" id="SSF52058">
    <property type="entry name" value="L domain-like"/>
    <property type="match status" value="2"/>
</dbReference>
<feature type="region of interest" description="Disordered" evidence="11">
    <location>
        <begin position="898"/>
        <end position="928"/>
    </location>
</feature>
<dbReference type="STRING" id="542762.A0A4V3WKS7"/>
<feature type="compositionally biased region" description="Acidic residues" evidence="11">
    <location>
        <begin position="917"/>
        <end position="928"/>
    </location>
</feature>
<dbReference type="SMART" id="SM00369">
    <property type="entry name" value="LRR_TYP"/>
    <property type="match status" value="12"/>
</dbReference>